<gene>
    <name evidence="1" type="ORF">PUT78_20490</name>
</gene>
<organism evidence="1 2">
    <name type="scientific">Roseinatronobacter alkalisoli</name>
    <dbReference type="NCBI Taxonomy" id="3028235"/>
    <lineage>
        <taxon>Bacteria</taxon>
        <taxon>Pseudomonadati</taxon>
        <taxon>Pseudomonadota</taxon>
        <taxon>Alphaproteobacteria</taxon>
        <taxon>Rhodobacterales</taxon>
        <taxon>Paracoccaceae</taxon>
        <taxon>Roseinatronobacter</taxon>
    </lineage>
</organism>
<evidence type="ECO:0000313" key="2">
    <source>
        <dbReference type="Proteomes" id="UP001431784"/>
    </source>
</evidence>
<dbReference type="EMBL" id="JAQZSM010000034">
    <property type="protein sequence ID" value="MDD7973447.1"/>
    <property type="molecule type" value="Genomic_DNA"/>
</dbReference>
<protein>
    <recommendedName>
        <fullName evidence="3">Tip attachment protein J domain-containing protein</fullName>
    </recommendedName>
</protein>
<accession>A0ABT5TE98</accession>
<sequence length="634" mass="67717">MTLSLLAQAVSLQGQVYRVSNCLIDEAIGSVPQVSFAVEMDANSGLPVPAIGMQFTVDQICDGLYSVMGEVTSVQRRRIPGGTQYRVTGMGEGRAAGERRWLGIVPAGPLGDSVRFLWQQVLQGVDLSLVPAAGPTLPDYPMAYASVSEFMDFVSNNTGWIWSLRNGVLRVFDPMVPGGNGWPLLPVSNTDFEANSLEITEGLDIINVARQQAWFTRRVTVTAPRFPIGCRSSVPLPNDLPKESEGWEFVGAQITHGDTVDGSDPQQVRITVDPDVAELSVGFWDWPRVTLVLEYRRLVWAEEIDHDSVDVYGFREGPPLPHDGAMGVQAAHDNLRTYLNGVSQPSIRLSGISLRADFRPGQQIQGVLPGLSGERRYLVKRIRRATSGTELQVQFEAETAGLVADPNLPPSTRPLGRSADGRGEMVRRLENLERGPLNPASRAGLIAAIVGPVPRPHAVAGGVAWGVTFTAVDPFRQHGEADTAVQWSVIAEGQTVVLNHGATQVPLLWTVEAQGVMPSLGQAGAFVNWEAEFAGSTLGLGTSAPAVTWAVQASGLPAQPEQSQIAAHVEWSVTASVEAVSVTQAVAAAPVMWTVQYAALNVPDPAGDGLIVEYDTGADIALAAGGLAVDPELD</sequence>
<dbReference type="Proteomes" id="UP001431784">
    <property type="component" value="Unassembled WGS sequence"/>
</dbReference>
<evidence type="ECO:0000313" key="1">
    <source>
        <dbReference type="EMBL" id="MDD7973447.1"/>
    </source>
</evidence>
<comment type="caution">
    <text evidence="1">The sequence shown here is derived from an EMBL/GenBank/DDBJ whole genome shotgun (WGS) entry which is preliminary data.</text>
</comment>
<reference evidence="1" key="1">
    <citation type="submission" date="2023-02" db="EMBL/GenBank/DDBJ databases">
        <title>Description of Roseinatronobacter alkalisoli sp. nov., an alkaliphilic bacerium isolated from soda soil.</title>
        <authorList>
            <person name="Wei W."/>
        </authorList>
    </citation>
    <scope>NUCLEOTIDE SEQUENCE</scope>
    <source>
        <strain evidence="1">HJB301</strain>
    </source>
</reference>
<name>A0ABT5TE98_9RHOB</name>
<proteinExistence type="predicted"/>
<keyword evidence="2" id="KW-1185">Reference proteome</keyword>
<evidence type="ECO:0008006" key="3">
    <source>
        <dbReference type="Google" id="ProtNLM"/>
    </source>
</evidence>
<dbReference type="RefSeq" id="WP_274354116.1">
    <property type="nucleotide sequence ID" value="NZ_JAQZSM010000034.1"/>
</dbReference>